<evidence type="ECO:0008006" key="11">
    <source>
        <dbReference type="Google" id="ProtNLM"/>
    </source>
</evidence>
<keyword evidence="5 8" id="KW-0472">Membrane</keyword>
<evidence type="ECO:0000256" key="4">
    <source>
        <dbReference type="ARBA" id="ARBA00022989"/>
    </source>
</evidence>
<keyword evidence="10" id="KW-1185">Reference proteome</keyword>
<evidence type="ECO:0000313" key="9">
    <source>
        <dbReference type="EMBL" id="KAK9881456.1"/>
    </source>
</evidence>
<keyword evidence="6" id="KW-0675">Receptor</keyword>
<evidence type="ECO:0000313" key="10">
    <source>
        <dbReference type="Proteomes" id="UP001431783"/>
    </source>
</evidence>
<feature type="transmembrane region" description="Helical" evidence="8">
    <location>
        <begin position="259"/>
        <end position="276"/>
    </location>
</feature>
<sequence>MLIDLNETRHNRQIFEFIVKVTRSTKKIILVGDNIPVRQILSFRKLGYHHLIIVNPEGNSYTKIPLFERTPDNFINYIKPNFSSVKYETCANITNDDISTIIDFNGTRLKLCHRENCSWCRQGMEIKIFRTVFDHLNISIEFLVFNRNNSRLCDIIYGHSVPHGSVSLKFTIPFVYETLSWYVSVKPINRIVFLFRIVSTENWIMIAITTAILAIVTFLMYHLMLKDSHTEHPTRIHFLSFYIFMEQSRRLTLEIATEWLLAILAIYFGFILNAIYKSRIIHFLTNKEFGNSATSYDDLVYRNEKMAFPEVDIPPGFVDGFSSSHLIFCGNSLKCLKRCAFGGEFAVLALDRTARRFWNDLNPQGNRNLKKLTPVFHNLMYVAYMNAGHPFLPVFNEYLQKLIEFGFMKRIIFEYDAFYNIRDITSENKPLTMWHMAAPLAILSTGLLLSVFTFFLEKSFSNISL</sequence>
<protein>
    <recommendedName>
        <fullName evidence="11">Ionotropic receptor</fullName>
    </recommendedName>
</protein>
<keyword evidence="2" id="KW-1003">Cell membrane</keyword>
<evidence type="ECO:0000256" key="6">
    <source>
        <dbReference type="ARBA" id="ARBA00023170"/>
    </source>
</evidence>
<gene>
    <name evidence="9" type="ORF">WA026_016342</name>
</gene>
<keyword evidence="3 8" id="KW-0812">Transmembrane</keyword>
<dbReference type="InterPro" id="IPR052192">
    <property type="entry name" value="Insect_Ionotropic_Sensory_Rcpt"/>
</dbReference>
<dbReference type="GO" id="GO:0005886">
    <property type="term" value="C:plasma membrane"/>
    <property type="evidence" value="ECO:0007669"/>
    <property type="project" value="UniProtKB-SubCell"/>
</dbReference>
<dbReference type="Proteomes" id="UP001431783">
    <property type="component" value="Unassembled WGS sequence"/>
</dbReference>
<feature type="transmembrane region" description="Helical" evidence="8">
    <location>
        <begin position="436"/>
        <end position="456"/>
    </location>
</feature>
<evidence type="ECO:0000256" key="2">
    <source>
        <dbReference type="ARBA" id="ARBA00022475"/>
    </source>
</evidence>
<evidence type="ECO:0000256" key="3">
    <source>
        <dbReference type="ARBA" id="ARBA00022692"/>
    </source>
</evidence>
<name>A0AAW1UCV1_9CUCU</name>
<keyword evidence="7" id="KW-0325">Glycoprotein</keyword>
<evidence type="ECO:0000256" key="8">
    <source>
        <dbReference type="SAM" id="Phobius"/>
    </source>
</evidence>
<reference evidence="9 10" key="1">
    <citation type="submission" date="2023-03" db="EMBL/GenBank/DDBJ databases">
        <title>Genome insight into feeding habits of ladybird beetles.</title>
        <authorList>
            <person name="Li H.-S."/>
            <person name="Huang Y.-H."/>
            <person name="Pang H."/>
        </authorList>
    </citation>
    <scope>NUCLEOTIDE SEQUENCE [LARGE SCALE GENOMIC DNA]</scope>
    <source>
        <strain evidence="9">SYSU_2023b</strain>
        <tissue evidence="9">Whole body</tissue>
    </source>
</reference>
<feature type="transmembrane region" description="Helical" evidence="8">
    <location>
        <begin position="203"/>
        <end position="224"/>
    </location>
</feature>
<comment type="caution">
    <text evidence="9">The sequence shown here is derived from an EMBL/GenBank/DDBJ whole genome shotgun (WGS) entry which is preliminary data.</text>
</comment>
<dbReference type="EMBL" id="JARQZJ010000069">
    <property type="protein sequence ID" value="KAK9881456.1"/>
    <property type="molecule type" value="Genomic_DNA"/>
</dbReference>
<evidence type="ECO:0000256" key="5">
    <source>
        <dbReference type="ARBA" id="ARBA00023136"/>
    </source>
</evidence>
<dbReference type="AlphaFoldDB" id="A0AAW1UCV1"/>
<keyword evidence="4 8" id="KW-1133">Transmembrane helix</keyword>
<proteinExistence type="predicted"/>
<accession>A0AAW1UCV1</accession>
<dbReference type="PANTHER" id="PTHR42643:SF24">
    <property type="entry name" value="IONOTROPIC RECEPTOR 60A"/>
    <property type="match status" value="1"/>
</dbReference>
<dbReference type="PANTHER" id="PTHR42643">
    <property type="entry name" value="IONOTROPIC RECEPTOR 20A-RELATED"/>
    <property type="match status" value="1"/>
</dbReference>
<comment type="subcellular location">
    <subcellularLocation>
        <location evidence="1">Cell membrane</location>
        <topology evidence="1">Multi-pass membrane protein</topology>
    </subcellularLocation>
</comment>
<evidence type="ECO:0000256" key="1">
    <source>
        <dbReference type="ARBA" id="ARBA00004651"/>
    </source>
</evidence>
<organism evidence="9 10">
    <name type="scientific">Henosepilachna vigintioctopunctata</name>
    <dbReference type="NCBI Taxonomy" id="420089"/>
    <lineage>
        <taxon>Eukaryota</taxon>
        <taxon>Metazoa</taxon>
        <taxon>Ecdysozoa</taxon>
        <taxon>Arthropoda</taxon>
        <taxon>Hexapoda</taxon>
        <taxon>Insecta</taxon>
        <taxon>Pterygota</taxon>
        <taxon>Neoptera</taxon>
        <taxon>Endopterygota</taxon>
        <taxon>Coleoptera</taxon>
        <taxon>Polyphaga</taxon>
        <taxon>Cucujiformia</taxon>
        <taxon>Coccinelloidea</taxon>
        <taxon>Coccinellidae</taxon>
        <taxon>Epilachninae</taxon>
        <taxon>Epilachnini</taxon>
        <taxon>Henosepilachna</taxon>
    </lineage>
</organism>
<evidence type="ECO:0000256" key="7">
    <source>
        <dbReference type="ARBA" id="ARBA00023180"/>
    </source>
</evidence>
<dbReference type="SUPFAM" id="SSF53850">
    <property type="entry name" value="Periplasmic binding protein-like II"/>
    <property type="match status" value="1"/>
</dbReference>